<name>A0A5E4N131_9HEMI</name>
<sequence length="104" mass="12138">MIQDVTQIEYIKAFSQLTPPNNIKFASRIPNNRFCIYFSSKNIVEKIIIKQPFITINNTEIPYRRLINPAKRIIISNVQPIIPHDIIAKAINNLPLKCYHQLHL</sequence>
<proteinExistence type="predicted"/>
<gene>
    <name evidence="1" type="ORF">CINCED_3A003939</name>
</gene>
<accession>A0A5E4N131</accession>
<dbReference type="AlphaFoldDB" id="A0A5E4N131"/>
<keyword evidence="2" id="KW-1185">Reference proteome</keyword>
<protein>
    <submittedName>
        <fullName evidence="1">Uncharacterized protein</fullName>
    </submittedName>
</protein>
<organism evidence="1 2">
    <name type="scientific">Cinara cedri</name>
    <dbReference type="NCBI Taxonomy" id="506608"/>
    <lineage>
        <taxon>Eukaryota</taxon>
        <taxon>Metazoa</taxon>
        <taxon>Ecdysozoa</taxon>
        <taxon>Arthropoda</taxon>
        <taxon>Hexapoda</taxon>
        <taxon>Insecta</taxon>
        <taxon>Pterygota</taxon>
        <taxon>Neoptera</taxon>
        <taxon>Paraneoptera</taxon>
        <taxon>Hemiptera</taxon>
        <taxon>Sternorrhyncha</taxon>
        <taxon>Aphidomorpha</taxon>
        <taxon>Aphidoidea</taxon>
        <taxon>Aphididae</taxon>
        <taxon>Lachninae</taxon>
        <taxon>Cinara</taxon>
    </lineage>
</organism>
<evidence type="ECO:0000313" key="2">
    <source>
        <dbReference type="Proteomes" id="UP000325440"/>
    </source>
</evidence>
<reference evidence="1 2" key="1">
    <citation type="submission" date="2019-08" db="EMBL/GenBank/DDBJ databases">
        <authorList>
            <person name="Alioto T."/>
            <person name="Alioto T."/>
            <person name="Gomez Garrido J."/>
        </authorList>
    </citation>
    <scope>NUCLEOTIDE SEQUENCE [LARGE SCALE GENOMIC DNA]</scope>
</reference>
<dbReference type="OrthoDB" id="6751268at2759"/>
<dbReference type="Proteomes" id="UP000325440">
    <property type="component" value="Unassembled WGS sequence"/>
</dbReference>
<evidence type="ECO:0000313" key="1">
    <source>
        <dbReference type="EMBL" id="VVC37517.1"/>
    </source>
</evidence>
<dbReference type="EMBL" id="CABPRJ010001448">
    <property type="protein sequence ID" value="VVC37517.1"/>
    <property type="molecule type" value="Genomic_DNA"/>
</dbReference>